<evidence type="ECO:0000313" key="3">
    <source>
        <dbReference type="Proteomes" id="UP000680348"/>
    </source>
</evidence>
<name>A0A942E0Z6_9HYPH</name>
<comment type="caution">
    <text evidence="2">The sequence shown here is derived from an EMBL/GenBank/DDBJ whole genome shotgun (WGS) entry which is preliminary data.</text>
</comment>
<organism evidence="2 3">
    <name type="scientific">Pseudaminobacter soli</name>
    <name type="common">ex Zhang et al. 2022</name>
    <dbReference type="NCBI Taxonomy" id="2831468"/>
    <lineage>
        <taxon>Bacteria</taxon>
        <taxon>Pseudomonadati</taxon>
        <taxon>Pseudomonadota</taxon>
        <taxon>Alphaproteobacteria</taxon>
        <taxon>Hyphomicrobiales</taxon>
        <taxon>Phyllobacteriaceae</taxon>
        <taxon>Pseudaminobacter</taxon>
    </lineage>
</organism>
<keyword evidence="3" id="KW-1185">Reference proteome</keyword>
<protein>
    <submittedName>
        <fullName evidence="2">Uncharacterized protein</fullName>
    </submittedName>
</protein>
<evidence type="ECO:0000313" key="2">
    <source>
        <dbReference type="EMBL" id="MBS3648615.1"/>
    </source>
</evidence>
<dbReference type="Proteomes" id="UP000680348">
    <property type="component" value="Unassembled WGS sequence"/>
</dbReference>
<dbReference type="EMBL" id="JAGWCR010000003">
    <property type="protein sequence ID" value="MBS3648615.1"/>
    <property type="molecule type" value="Genomic_DNA"/>
</dbReference>
<accession>A0A942E0Z6</accession>
<keyword evidence="1" id="KW-1133">Transmembrane helix</keyword>
<gene>
    <name evidence="2" type="ORF">KEU06_08230</name>
</gene>
<dbReference type="RefSeq" id="WP_188254148.1">
    <property type="nucleotide sequence ID" value="NZ_JABVCF010000003.1"/>
</dbReference>
<keyword evidence="1" id="KW-0812">Transmembrane</keyword>
<sequence>MEYDKIFYIIGFLITFAGAFLGIFKWVSSQVQGVRDLNDDTRKELNDFKVKASETFATKDNLDVRIDQVLDVLKSISTRLDNFYSLLIRRD</sequence>
<keyword evidence="1" id="KW-0472">Membrane</keyword>
<evidence type="ECO:0000256" key="1">
    <source>
        <dbReference type="SAM" id="Phobius"/>
    </source>
</evidence>
<proteinExistence type="predicted"/>
<reference evidence="2" key="1">
    <citation type="submission" date="2021-04" db="EMBL/GenBank/DDBJ databases">
        <title>Pseudaminobacter soli sp. nov., isolated from paddy soil contaminated by heavy metals.</title>
        <authorList>
            <person name="Zhang K."/>
        </authorList>
    </citation>
    <scope>NUCLEOTIDE SEQUENCE</scope>
    <source>
        <strain evidence="2">19-2017</strain>
    </source>
</reference>
<feature type="transmembrane region" description="Helical" evidence="1">
    <location>
        <begin position="6"/>
        <end position="27"/>
    </location>
</feature>
<dbReference type="AlphaFoldDB" id="A0A942E0Z6"/>